<evidence type="ECO:0000313" key="2">
    <source>
        <dbReference type="EMBL" id="PVU93130.1"/>
    </source>
</evidence>
<evidence type="ECO:0000313" key="3">
    <source>
        <dbReference type="Proteomes" id="UP000245383"/>
    </source>
</evidence>
<feature type="region of interest" description="Disordered" evidence="1">
    <location>
        <begin position="1"/>
        <end position="23"/>
    </location>
</feature>
<comment type="caution">
    <text evidence="2">The sequence shown here is derived from an EMBL/GenBank/DDBJ whole genome shotgun (WGS) entry which is preliminary data.</text>
</comment>
<name>A0A2T9YLB0_9FUNG</name>
<dbReference type="Proteomes" id="UP000245383">
    <property type="component" value="Unassembled WGS sequence"/>
</dbReference>
<organism evidence="2 3">
    <name type="scientific">Smittium simulii</name>
    <dbReference type="NCBI Taxonomy" id="133385"/>
    <lineage>
        <taxon>Eukaryota</taxon>
        <taxon>Fungi</taxon>
        <taxon>Fungi incertae sedis</taxon>
        <taxon>Zoopagomycota</taxon>
        <taxon>Kickxellomycotina</taxon>
        <taxon>Harpellomycetes</taxon>
        <taxon>Harpellales</taxon>
        <taxon>Legeriomycetaceae</taxon>
        <taxon>Smittium</taxon>
    </lineage>
</organism>
<proteinExistence type="predicted"/>
<reference evidence="2 3" key="1">
    <citation type="journal article" date="2018" name="MBio">
        <title>Comparative Genomics Reveals the Core Gene Toolbox for the Fungus-Insect Symbiosis.</title>
        <authorList>
            <person name="Wang Y."/>
            <person name="Stata M."/>
            <person name="Wang W."/>
            <person name="Stajich J.E."/>
            <person name="White M.M."/>
            <person name="Moncalvo J.M."/>
        </authorList>
    </citation>
    <scope>NUCLEOTIDE SEQUENCE [LARGE SCALE GENOMIC DNA]</scope>
    <source>
        <strain evidence="2 3">SWE-8-4</strain>
    </source>
</reference>
<dbReference type="AlphaFoldDB" id="A0A2T9YLB0"/>
<feature type="compositionally biased region" description="Basic and acidic residues" evidence="1">
    <location>
        <begin position="1"/>
        <end position="13"/>
    </location>
</feature>
<dbReference type="EMBL" id="MBFR01000137">
    <property type="protein sequence ID" value="PVU93130.1"/>
    <property type="molecule type" value="Genomic_DNA"/>
</dbReference>
<accession>A0A2T9YLB0</accession>
<protein>
    <submittedName>
        <fullName evidence="2">Uncharacterized protein</fullName>
    </submittedName>
</protein>
<evidence type="ECO:0000256" key="1">
    <source>
        <dbReference type="SAM" id="MobiDB-lite"/>
    </source>
</evidence>
<keyword evidence="3" id="KW-1185">Reference proteome</keyword>
<gene>
    <name evidence="2" type="ORF">BB561_003439</name>
</gene>
<sequence>MGQDAIIKDKEQDGNTPDKSNLELLDWPIYADSSYPPTPNFKKEWGNGNENQTENDVSVAVIDMDLVNELADNNGFTDAEMQ</sequence>